<sequence>MDPEFAEYHQDFASFLSDMGRFEEVAVEAGRTVELDPSIDVQVALNDLALNDLQARFPNDELINEAVHLNSNTE</sequence>
<proteinExistence type="predicted"/>
<dbReference type="AlphaFoldDB" id="G5EPC2"/>
<name>G5EPC2_9MICC</name>
<protein>
    <recommendedName>
        <fullName evidence="3">Tetratricopeptide repeat protein</fullName>
    </recommendedName>
</protein>
<evidence type="ECO:0000313" key="2">
    <source>
        <dbReference type="Proteomes" id="UP000004897"/>
    </source>
</evidence>
<reference evidence="1 2" key="1">
    <citation type="submission" date="2011-08" db="EMBL/GenBank/DDBJ databases">
        <title>The Genome Sequence of Rothia mucilaginosa M508.</title>
        <authorList>
            <consortium name="The Broad Institute Genome Sequencing Platform"/>
            <consortium name="The Broad Institute Genome Sequencing Center for Infectious Disease"/>
            <person name="Earl A."/>
            <person name="Ward D."/>
            <person name="Feldgarden M."/>
            <person name="Gevers D."/>
            <person name="Sibley C.D."/>
            <person name="Field T.R."/>
            <person name="Grinwis M."/>
            <person name="Eshaghurshan C.S."/>
            <person name="Surette M.G."/>
            <person name="Young S.K."/>
            <person name="Zeng Q."/>
            <person name="Gargeya S."/>
            <person name="Fitzgerald M."/>
            <person name="Haas B."/>
            <person name="Abouelleil A."/>
            <person name="Alvarado L."/>
            <person name="Arachchi H.M."/>
            <person name="Berlin A."/>
            <person name="Brown A."/>
            <person name="Chapman S.B."/>
            <person name="Chen Z."/>
            <person name="Dunbar C."/>
            <person name="Freedman E."/>
            <person name="Gearin G."/>
            <person name="Gellesch M."/>
            <person name="Goldberg J."/>
            <person name="Griggs A."/>
            <person name="Gujja S."/>
            <person name="Heiman D."/>
            <person name="Howarth C."/>
            <person name="Larson L."/>
            <person name="Lui A."/>
            <person name="MacDonald P.J.P."/>
            <person name="Montmayeur A."/>
            <person name="Murphy C."/>
            <person name="Neiman D."/>
            <person name="Pearson M."/>
            <person name="Priest M."/>
            <person name="Roberts A."/>
            <person name="Saif S."/>
            <person name="Shea T."/>
            <person name="Shenoy N."/>
            <person name="Sisk P."/>
            <person name="Stolte C."/>
            <person name="Sykes S."/>
            <person name="Wortman J."/>
            <person name="Nusbaum C."/>
            <person name="Birren B."/>
        </authorList>
    </citation>
    <scope>NUCLEOTIDE SEQUENCE [LARGE SCALE GENOMIC DNA]</scope>
    <source>
        <strain evidence="1 2">M508</strain>
    </source>
</reference>
<evidence type="ECO:0000313" key="1">
    <source>
        <dbReference type="EMBL" id="EHB89081.1"/>
    </source>
</evidence>
<accession>G5EPC2</accession>
<gene>
    <name evidence="1" type="ORF">HMPREF0737_00134</name>
</gene>
<organism evidence="1 2">
    <name type="scientific">Rothia mucilaginosa M508</name>
    <dbReference type="NCBI Taxonomy" id="563033"/>
    <lineage>
        <taxon>Bacteria</taxon>
        <taxon>Bacillati</taxon>
        <taxon>Actinomycetota</taxon>
        <taxon>Actinomycetes</taxon>
        <taxon>Micrococcales</taxon>
        <taxon>Micrococcaceae</taxon>
        <taxon>Rothia</taxon>
    </lineage>
</organism>
<dbReference type="Proteomes" id="UP000004897">
    <property type="component" value="Unassembled WGS sequence"/>
</dbReference>
<dbReference type="HOGENOM" id="CLU_2685552_0_0_11"/>
<evidence type="ECO:0008006" key="3">
    <source>
        <dbReference type="Google" id="ProtNLM"/>
    </source>
</evidence>
<dbReference type="EMBL" id="ACSB01000001">
    <property type="protein sequence ID" value="EHB89081.1"/>
    <property type="molecule type" value="Genomic_DNA"/>
</dbReference>
<comment type="caution">
    <text evidence="1">The sequence shown here is derived from an EMBL/GenBank/DDBJ whole genome shotgun (WGS) entry which is preliminary data.</text>
</comment>
<dbReference type="PATRIC" id="fig|563033.4.peg.135"/>